<reference evidence="3" key="1">
    <citation type="submission" date="2023-05" db="EMBL/GenBank/DDBJ databases">
        <title>Nepenthes gracilis genome sequencing.</title>
        <authorList>
            <person name="Fukushima K."/>
        </authorList>
    </citation>
    <scope>NUCLEOTIDE SEQUENCE</scope>
    <source>
        <strain evidence="3">SING2019-196</strain>
    </source>
</reference>
<dbReference type="Proteomes" id="UP001279734">
    <property type="component" value="Unassembled WGS sequence"/>
</dbReference>
<evidence type="ECO:0000313" key="3">
    <source>
        <dbReference type="EMBL" id="GMH11883.1"/>
    </source>
</evidence>
<evidence type="ECO:0000256" key="1">
    <source>
        <dbReference type="ARBA" id="ARBA00010515"/>
    </source>
</evidence>
<proteinExistence type="inferred from homology"/>
<evidence type="ECO:0000313" key="4">
    <source>
        <dbReference type="Proteomes" id="UP001279734"/>
    </source>
</evidence>
<protein>
    <recommendedName>
        <fullName evidence="2">Alpha/beta hydrolase fold-3 domain-containing protein</fullName>
    </recommendedName>
</protein>
<dbReference type="Gene3D" id="3.40.50.1820">
    <property type="entry name" value="alpha/beta hydrolase"/>
    <property type="match status" value="1"/>
</dbReference>
<comment type="caution">
    <text evidence="3">The sequence shown here is derived from an EMBL/GenBank/DDBJ whole genome shotgun (WGS) entry which is preliminary data.</text>
</comment>
<comment type="similarity">
    <text evidence="1">Belongs to the 'GDXG' lipolytic enzyme family.</text>
</comment>
<dbReference type="GO" id="GO:0016787">
    <property type="term" value="F:hydrolase activity"/>
    <property type="evidence" value="ECO:0007669"/>
    <property type="project" value="InterPro"/>
</dbReference>
<dbReference type="SUPFAM" id="SSF53474">
    <property type="entry name" value="alpha/beta-Hydrolases"/>
    <property type="match status" value="1"/>
</dbReference>
<accession>A0AAD3SIC2</accession>
<name>A0AAD3SIC2_NEPGR</name>
<gene>
    <name evidence="3" type="ORF">Nepgr_013724</name>
</gene>
<evidence type="ECO:0000259" key="2">
    <source>
        <dbReference type="Pfam" id="PF07859"/>
    </source>
</evidence>
<dbReference type="EMBL" id="BSYO01000011">
    <property type="protein sequence ID" value="GMH11883.1"/>
    <property type="molecule type" value="Genomic_DNA"/>
</dbReference>
<keyword evidence="4" id="KW-1185">Reference proteome</keyword>
<dbReference type="InterPro" id="IPR029058">
    <property type="entry name" value="AB_hydrolase_fold"/>
</dbReference>
<feature type="domain" description="Alpha/beta hydrolase fold-3" evidence="2">
    <location>
        <begin position="3"/>
        <end position="89"/>
    </location>
</feature>
<sequence length="99" mass="11470">MKSDAILPLERIDWFWKHSLPDGLDRNHPIASVFGSKSKDTEGVNNFPATLVVVGGLDPLRDSNRKYREWLKRSNKETKKVEYPNMPISMLSQRFQNLL</sequence>
<organism evidence="3 4">
    <name type="scientific">Nepenthes gracilis</name>
    <name type="common">Slender pitcher plant</name>
    <dbReference type="NCBI Taxonomy" id="150966"/>
    <lineage>
        <taxon>Eukaryota</taxon>
        <taxon>Viridiplantae</taxon>
        <taxon>Streptophyta</taxon>
        <taxon>Embryophyta</taxon>
        <taxon>Tracheophyta</taxon>
        <taxon>Spermatophyta</taxon>
        <taxon>Magnoliopsida</taxon>
        <taxon>eudicotyledons</taxon>
        <taxon>Gunneridae</taxon>
        <taxon>Pentapetalae</taxon>
        <taxon>Caryophyllales</taxon>
        <taxon>Nepenthaceae</taxon>
        <taxon>Nepenthes</taxon>
    </lineage>
</organism>
<dbReference type="Pfam" id="PF07859">
    <property type="entry name" value="Abhydrolase_3"/>
    <property type="match status" value="1"/>
</dbReference>
<dbReference type="AlphaFoldDB" id="A0AAD3SIC2"/>
<dbReference type="InterPro" id="IPR013094">
    <property type="entry name" value="AB_hydrolase_3"/>
</dbReference>